<keyword evidence="7" id="KW-0325">Glycoprotein</keyword>
<gene>
    <name evidence="8" type="ORF">ABS772_08750</name>
</gene>
<evidence type="ECO:0000313" key="8">
    <source>
        <dbReference type="EMBL" id="MER2250001.1"/>
    </source>
</evidence>
<dbReference type="RefSeq" id="WP_350393808.1">
    <property type="nucleotide sequence ID" value="NZ_JBELQE010000051.1"/>
</dbReference>
<dbReference type="EMBL" id="JBELQE010000051">
    <property type="protein sequence ID" value="MER2250001.1"/>
    <property type="molecule type" value="Genomic_DNA"/>
</dbReference>
<dbReference type="InterPro" id="IPR018011">
    <property type="entry name" value="Carb_sulfotrans_8-10"/>
</dbReference>
<protein>
    <submittedName>
        <fullName evidence="8">Sulfotransferase family 2 domain-containing protein</fullName>
    </submittedName>
</protein>
<keyword evidence="5" id="KW-0333">Golgi apparatus</keyword>
<dbReference type="Proteomes" id="UP001480955">
    <property type="component" value="Unassembled WGS sequence"/>
</dbReference>
<keyword evidence="6" id="KW-0472">Membrane</keyword>
<keyword evidence="4" id="KW-1133">Transmembrane helix</keyword>
<dbReference type="Pfam" id="PF03567">
    <property type="entry name" value="Sulfotransfer_2"/>
    <property type="match status" value="1"/>
</dbReference>
<evidence type="ECO:0000256" key="5">
    <source>
        <dbReference type="ARBA" id="ARBA00023034"/>
    </source>
</evidence>
<organism evidence="8 9">
    <name type="scientific">Methylorubrum podarium</name>
    <dbReference type="NCBI Taxonomy" id="200476"/>
    <lineage>
        <taxon>Bacteria</taxon>
        <taxon>Pseudomonadati</taxon>
        <taxon>Pseudomonadota</taxon>
        <taxon>Alphaproteobacteria</taxon>
        <taxon>Hyphomicrobiales</taxon>
        <taxon>Methylobacteriaceae</taxon>
        <taxon>Methylorubrum</taxon>
    </lineage>
</organism>
<evidence type="ECO:0000313" key="9">
    <source>
        <dbReference type="Proteomes" id="UP001480955"/>
    </source>
</evidence>
<sequence length="253" mass="29112">MLNSIVPSRSKILPFLLASRAHPYAYVFVPKAACSTTKLALWLAEQELTPAIGHIDQPMSIHARQYSADSPWLTPASGDYHTAIDGKFLNPIYLFSFVRSPYSRIFSSYRNKILGVEKGIDKHDYFPELGWRRAAPPSFEDFLKIVRDQEPAARNEHWRLMTDILCYEDIIYDNIYKMKNFAHDFTDLMSRILPELKSTRQQIHINDTRSGEHRRSAYSTAAIDLVKEIYRTDFLSFSYAIDVDPADPQNASV</sequence>
<comment type="subcellular location">
    <subcellularLocation>
        <location evidence="1">Golgi apparatus membrane</location>
        <topology evidence="1">Single-pass type II membrane protein</topology>
    </subcellularLocation>
</comment>
<dbReference type="InterPro" id="IPR005331">
    <property type="entry name" value="Sulfotransferase"/>
</dbReference>
<evidence type="ECO:0000256" key="1">
    <source>
        <dbReference type="ARBA" id="ARBA00004323"/>
    </source>
</evidence>
<evidence type="ECO:0000256" key="6">
    <source>
        <dbReference type="ARBA" id="ARBA00023136"/>
    </source>
</evidence>
<keyword evidence="2" id="KW-0808">Transferase</keyword>
<accession>A0ABV1QKX9</accession>
<keyword evidence="9" id="KW-1185">Reference proteome</keyword>
<proteinExistence type="predicted"/>
<dbReference type="PANTHER" id="PTHR12137:SF54">
    <property type="entry name" value="CARBOHYDRATE SULFOTRANSFERASE"/>
    <property type="match status" value="1"/>
</dbReference>
<dbReference type="PANTHER" id="PTHR12137">
    <property type="entry name" value="CARBOHYDRATE SULFOTRANSFERASE"/>
    <property type="match status" value="1"/>
</dbReference>
<comment type="caution">
    <text evidence="8">The sequence shown here is derived from an EMBL/GenBank/DDBJ whole genome shotgun (WGS) entry which is preliminary data.</text>
</comment>
<evidence type="ECO:0000256" key="2">
    <source>
        <dbReference type="ARBA" id="ARBA00022679"/>
    </source>
</evidence>
<evidence type="ECO:0000256" key="7">
    <source>
        <dbReference type="ARBA" id="ARBA00023180"/>
    </source>
</evidence>
<name>A0ABV1QKX9_9HYPH</name>
<keyword evidence="3" id="KW-0812">Transmembrane</keyword>
<evidence type="ECO:0000256" key="4">
    <source>
        <dbReference type="ARBA" id="ARBA00022989"/>
    </source>
</evidence>
<reference evidence="8 9" key="1">
    <citation type="submission" date="2024-06" db="EMBL/GenBank/DDBJ databases">
        <authorList>
            <person name="Campbell A.G."/>
        </authorList>
    </citation>
    <scope>NUCLEOTIDE SEQUENCE [LARGE SCALE GENOMIC DNA]</scope>
    <source>
        <strain evidence="8 9">EM12</strain>
    </source>
</reference>
<evidence type="ECO:0000256" key="3">
    <source>
        <dbReference type="ARBA" id="ARBA00022692"/>
    </source>
</evidence>